<accession>A0A5P2BG26</accession>
<name>A0A5P2BG26_STRVZ</name>
<sequence>MPDSASLHEALDRLAADATALRQRLRRTPVDGVQVMTARITEAQALAAAALRLFLDLERVPPRDQAHLLRLDHLARTAKAAQDASAELTAALARAVENERRRRDATTSPPVLLRPTPQQFVASAADLLDGLLSPLREQPRPTDAPVPPAR</sequence>
<keyword evidence="3" id="KW-1185">Reference proteome</keyword>
<protein>
    <submittedName>
        <fullName evidence="2">Uncharacterized protein</fullName>
    </submittedName>
</protein>
<evidence type="ECO:0000313" key="2">
    <source>
        <dbReference type="EMBL" id="QES27309.1"/>
    </source>
</evidence>
<feature type="compositionally biased region" description="Basic and acidic residues" evidence="1">
    <location>
        <begin position="96"/>
        <end position="105"/>
    </location>
</feature>
<evidence type="ECO:0000256" key="1">
    <source>
        <dbReference type="SAM" id="MobiDB-lite"/>
    </source>
</evidence>
<proteinExistence type="predicted"/>
<dbReference type="AlphaFoldDB" id="A0A5P2BG26"/>
<dbReference type="EMBL" id="CP029193">
    <property type="protein sequence ID" value="QES27309.1"/>
    <property type="molecule type" value="Genomic_DNA"/>
</dbReference>
<gene>
    <name evidence="2" type="ORF">DEJ47_13330</name>
</gene>
<dbReference type="Proteomes" id="UP000323046">
    <property type="component" value="Chromosome"/>
</dbReference>
<organism evidence="2 3">
    <name type="scientific">Streptomyces venezuelae</name>
    <dbReference type="NCBI Taxonomy" id="54571"/>
    <lineage>
        <taxon>Bacteria</taxon>
        <taxon>Bacillati</taxon>
        <taxon>Actinomycetota</taxon>
        <taxon>Actinomycetes</taxon>
        <taxon>Kitasatosporales</taxon>
        <taxon>Streptomycetaceae</taxon>
        <taxon>Streptomyces</taxon>
    </lineage>
</organism>
<feature type="region of interest" description="Disordered" evidence="1">
    <location>
        <begin position="95"/>
        <end position="116"/>
    </location>
</feature>
<reference evidence="2 3" key="1">
    <citation type="submission" date="2018-05" db="EMBL/GenBank/DDBJ databases">
        <title>Streptomyces venezuelae.</title>
        <authorList>
            <person name="Kim W."/>
            <person name="Lee N."/>
            <person name="Cho B.-K."/>
        </authorList>
    </citation>
    <scope>NUCLEOTIDE SEQUENCE [LARGE SCALE GENOMIC DNA]</scope>
    <source>
        <strain evidence="2 3">ATCC 14583</strain>
    </source>
</reference>
<evidence type="ECO:0000313" key="3">
    <source>
        <dbReference type="Proteomes" id="UP000323046"/>
    </source>
</evidence>